<dbReference type="EMBL" id="MU273897">
    <property type="protein sequence ID" value="KAI0027481.1"/>
    <property type="molecule type" value="Genomic_DNA"/>
</dbReference>
<accession>A0ACB8Q7F4</accession>
<evidence type="ECO:0000313" key="1">
    <source>
        <dbReference type="EMBL" id="KAI0027481.1"/>
    </source>
</evidence>
<protein>
    <submittedName>
        <fullName evidence="1">Uncharacterized protein</fullName>
    </submittedName>
</protein>
<reference evidence="1" key="1">
    <citation type="submission" date="2021-02" db="EMBL/GenBank/DDBJ databases">
        <authorList>
            <consortium name="DOE Joint Genome Institute"/>
            <person name="Ahrendt S."/>
            <person name="Looney B.P."/>
            <person name="Miyauchi S."/>
            <person name="Morin E."/>
            <person name="Drula E."/>
            <person name="Courty P.E."/>
            <person name="Chicoki N."/>
            <person name="Fauchery L."/>
            <person name="Kohler A."/>
            <person name="Kuo A."/>
            <person name="Labutti K."/>
            <person name="Pangilinan J."/>
            <person name="Lipzen A."/>
            <person name="Riley R."/>
            <person name="Andreopoulos W."/>
            <person name="He G."/>
            <person name="Johnson J."/>
            <person name="Barry K.W."/>
            <person name="Grigoriev I.V."/>
            <person name="Nagy L."/>
            <person name="Hibbett D."/>
            <person name="Henrissat B."/>
            <person name="Matheny P.B."/>
            <person name="Labbe J."/>
            <person name="Martin F."/>
        </authorList>
    </citation>
    <scope>NUCLEOTIDE SEQUENCE</scope>
    <source>
        <strain evidence="1">EC-137</strain>
    </source>
</reference>
<organism evidence="1 2">
    <name type="scientific">Vararia minispora EC-137</name>
    <dbReference type="NCBI Taxonomy" id="1314806"/>
    <lineage>
        <taxon>Eukaryota</taxon>
        <taxon>Fungi</taxon>
        <taxon>Dikarya</taxon>
        <taxon>Basidiomycota</taxon>
        <taxon>Agaricomycotina</taxon>
        <taxon>Agaricomycetes</taxon>
        <taxon>Russulales</taxon>
        <taxon>Lachnocladiaceae</taxon>
        <taxon>Vararia</taxon>
    </lineage>
</organism>
<gene>
    <name evidence="1" type="ORF">K488DRAFT_90827</name>
</gene>
<dbReference type="Proteomes" id="UP000814128">
    <property type="component" value="Unassembled WGS sequence"/>
</dbReference>
<keyword evidence="2" id="KW-1185">Reference proteome</keyword>
<proteinExistence type="predicted"/>
<sequence length="305" mass="34189">MAAPVYGPSPTAPSRLTESQIVSDYHRTSLLRIATDSAEKNGYVVQRMIRFIRRHATSAPGSTETERAYNLYSHAWTALNAFDNGDPRALPNGAIGIPFSYTTGFTAHDASDDHNGKTYLIVDFICTGDQARRVIPMQPIGPYLNAPSRRDCLLDQTDLLPLFFVNMDRTVGVPILGPFDSIYPTKIFARSEKSSLKVCFNWPNIPTDEKFSKRQIQYRTKVDNKTPKRVTIPVQRMANLVANAVVNFMGDADKYLQGQSHIEHPRWRIGTGARQIKTRDVILMGIFFISPGAVMPVLRLRDGFP</sequence>
<reference evidence="1" key="2">
    <citation type="journal article" date="2022" name="New Phytol.">
        <title>Evolutionary transition to the ectomycorrhizal habit in the genomes of a hyperdiverse lineage of mushroom-forming fungi.</title>
        <authorList>
            <person name="Looney B."/>
            <person name="Miyauchi S."/>
            <person name="Morin E."/>
            <person name="Drula E."/>
            <person name="Courty P.E."/>
            <person name="Kohler A."/>
            <person name="Kuo A."/>
            <person name="LaButti K."/>
            <person name="Pangilinan J."/>
            <person name="Lipzen A."/>
            <person name="Riley R."/>
            <person name="Andreopoulos W."/>
            <person name="He G."/>
            <person name="Johnson J."/>
            <person name="Nolan M."/>
            <person name="Tritt A."/>
            <person name="Barry K.W."/>
            <person name="Grigoriev I.V."/>
            <person name="Nagy L.G."/>
            <person name="Hibbett D."/>
            <person name="Henrissat B."/>
            <person name="Matheny P.B."/>
            <person name="Labbe J."/>
            <person name="Martin F.M."/>
        </authorList>
    </citation>
    <scope>NUCLEOTIDE SEQUENCE</scope>
    <source>
        <strain evidence="1">EC-137</strain>
    </source>
</reference>
<comment type="caution">
    <text evidence="1">The sequence shown here is derived from an EMBL/GenBank/DDBJ whole genome shotgun (WGS) entry which is preliminary data.</text>
</comment>
<evidence type="ECO:0000313" key="2">
    <source>
        <dbReference type="Proteomes" id="UP000814128"/>
    </source>
</evidence>
<name>A0ACB8Q7F4_9AGAM</name>